<evidence type="ECO:0000313" key="2">
    <source>
        <dbReference type="Proteomes" id="UP000799441"/>
    </source>
</evidence>
<accession>A0A9P4QIZ6</accession>
<dbReference type="Proteomes" id="UP000799441">
    <property type="component" value="Unassembled WGS sequence"/>
</dbReference>
<organism evidence="1 2">
    <name type="scientific">Polychaeton citri CBS 116435</name>
    <dbReference type="NCBI Taxonomy" id="1314669"/>
    <lineage>
        <taxon>Eukaryota</taxon>
        <taxon>Fungi</taxon>
        <taxon>Dikarya</taxon>
        <taxon>Ascomycota</taxon>
        <taxon>Pezizomycotina</taxon>
        <taxon>Dothideomycetes</taxon>
        <taxon>Dothideomycetidae</taxon>
        <taxon>Capnodiales</taxon>
        <taxon>Capnodiaceae</taxon>
        <taxon>Polychaeton</taxon>
    </lineage>
</organism>
<evidence type="ECO:0000313" key="1">
    <source>
        <dbReference type="EMBL" id="KAF2725617.1"/>
    </source>
</evidence>
<comment type="caution">
    <text evidence="1">The sequence shown here is derived from an EMBL/GenBank/DDBJ whole genome shotgun (WGS) entry which is preliminary data.</text>
</comment>
<sequence length="161" mass="16911">MPSTCPSSAAGSACLAAATRSPSLSSSYTLFGIRCVRSPDDICLSDPRCRNDPSGNLCSARLGLSCQPPLDRPQLNNALEGYGQLFGNGTQISLLAIAETIPNFCGGVSIAIGNMDQFPSFPNQYGCDEITNGADDTEAMPSVSCWTRYNHLPGALGRGEK</sequence>
<dbReference type="AlphaFoldDB" id="A0A9P4QIZ6"/>
<reference evidence="1" key="1">
    <citation type="journal article" date="2020" name="Stud. Mycol.">
        <title>101 Dothideomycetes genomes: a test case for predicting lifestyles and emergence of pathogens.</title>
        <authorList>
            <person name="Haridas S."/>
            <person name="Albert R."/>
            <person name="Binder M."/>
            <person name="Bloem J."/>
            <person name="Labutti K."/>
            <person name="Salamov A."/>
            <person name="Andreopoulos B."/>
            <person name="Baker S."/>
            <person name="Barry K."/>
            <person name="Bills G."/>
            <person name="Bluhm B."/>
            <person name="Cannon C."/>
            <person name="Castanera R."/>
            <person name="Culley D."/>
            <person name="Daum C."/>
            <person name="Ezra D."/>
            <person name="Gonzalez J."/>
            <person name="Henrissat B."/>
            <person name="Kuo A."/>
            <person name="Liang C."/>
            <person name="Lipzen A."/>
            <person name="Lutzoni F."/>
            <person name="Magnuson J."/>
            <person name="Mondo S."/>
            <person name="Nolan M."/>
            <person name="Ohm R."/>
            <person name="Pangilinan J."/>
            <person name="Park H.-J."/>
            <person name="Ramirez L."/>
            <person name="Alfaro M."/>
            <person name="Sun H."/>
            <person name="Tritt A."/>
            <person name="Yoshinaga Y."/>
            <person name="Zwiers L.-H."/>
            <person name="Turgeon B."/>
            <person name="Goodwin S."/>
            <person name="Spatafora J."/>
            <person name="Crous P."/>
            <person name="Grigoriev I."/>
        </authorList>
    </citation>
    <scope>NUCLEOTIDE SEQUENCE</scope>
    <source>
        <strain evidence="1">CBS 116435</strain>
    </source>
</reference>
<gene>
    <name evidence="1" type="ORF">K431DRAFT_80908</name>
</gene>
<name>A0A9P4QIZ6_9PEZI</name>
<dbReference type="EMBL" id="MU003767">
    <property type="protein sequence ID" value="KAF2725617.1"/>
    <property type="molecule type" value="Genomic_DNA"/>
</dbReference>
<protein>
    <submittedName>
        <fullName evidence="1">Uncharacterized protein</fullName>
    </submittedName>
</protein>
<proteinExistence type="predicted"/>
<keyword evidence="2" id="KW-1185">Reference proteome</keyword>